<keyword evidence="4" id="KW-1185">Reference proteome</keyword>
<evidence type="ECO:0000259" key="2">
    <source>
        <dbReference type="PROSITE" id="PS50836"/>
    </source>
</evidence>
<dbReference type="InterPro" id="IPR005018">
    <property type="entry name" value="DOMON_domain"/>
</dbReference>
<evidence type="ECO:0000256" key="1">
    <source>
        <dbReference type="SAM" id="SignalP"/>
    </source>
</evidence>
<proteinExistence type="predicted"/>
<name>A0ABD3T528_SINWO</name>
<dbReference type="EMBL" id="JBJQND010000019">
    <property type="protein sequence ID" value="KAL3831553.1"/>
    <property type="molecule type" value="Genomic_DNA"/>
</dbReference>
<protein>
    <recommendedName>
        <fullName evidence="2">DOMON domain-containing protein</fullName>
    </recommendedName>
</protein>
<reference evidence="3 4" key="1">
    <citation type="submission" date="2024-11" db="EMBL/GenBank/DDBJ databases">
        <title>Chromosome-level genome assembly of the freshwater bivalve Anodonta woodiana.</title>
        <authorList>
            <person name="Chen X."/>
        </authorList>
    </citation>
    <scope>NUCLEOTIDE SEQUENCE [LARGE SCALE GENOMIC DNA]</scope>
    <source>
        <strain evidence="3">MN2024</strain>
        <tissue evidence="3">Gills</tissue>
    </source>
</reference>
<dbReference type="AlphaFoldDB" id="A0ABD3T528"/>
<comment type="caution">
    <text evidence="3">The sequence shown here is derived from an EMBL/GenBank/DDBJ whole genome shotgun (WGS) entry which is preliminary data.</text>
</comment>
<feature type="domain" description="DOMON" evidence="2">
    <location>
        <begin position="161"/>
        <end position="274"/>
    </location>
</feature>
<evidence type="ECO:0000313" key="4">
    <source>
        <dbReference type="Proteomes" id="UP001634394"/>
    </source>
</evidence>
<gene>
    <name evidence="3" type="ORF">ACJMK2_023292</name>
</gene>
<feature type="chain" id="PRO_5044780404" description="DOMON domain-containing protein" evidence="1">
    <location>
        <begin position="23"/>
        <end position="334"/>
    </location>
</feature>
<dbReference type="SMART" id="SM00664">
    <property type="entry name" value="DoH"/>
    <property type="match status" value="1"/>
</dbReference>
<dbReference type="CDD" id="cd09628">
    <property type="entry name" value="DOMON_SDR_2_like"/>
    <property type="match status" value="1"/>
</dbReference>
<sequence>MCRLLVNLFNLKHCSLFLFCWARDVWRFAVQLTPDITLETHHTHSHELLACAGSKDTIYIGHKHIRKERAYHMTLELSRDQNYTSIPSTIFRVFVDIKKFKGHHLHKVVQYKNYAAIGHKEPWRKSKRSTNQSMDITDPMECGKTRGCFRFGEPDCQHFQCQYFMSYRVVDGGVDLEMSARTPGWVAVGFSSDANMGGDDVIACHTTFPASVQVGYYKNPYAHNHPVKQAGDKFLMTTKTEHREGYVYCKVRLPDEVEGMVDLSNDWYQLYAWGPISPGGFIEKHTVRPMVSKLFSMRNLQNVQTSAVSKNSCQFITRLNGLVAFVYFIHRKVS</sequence>
<dbReference type="PROSITE" id="PS50836">
    <property type="entry name" value="DOMON"/>
    <property type="match status" value="1"/>
</dbReference>
<accession>A0ABD3T528</accession>
<dbReference type="InterPro" id="IPR042789">
    <property type="entry name" value="FRRS1L"/>
</dbReference>
<dbReference type="PANTHER" id="PTHR46902:SF1">
    <property type="entry name" value="DOMON DOMAIN-CONTAINING PROTEIN FRRS1L"/>
    <property type="match status" value="1"/>
</dbReference>
<dbReference type="Pfam" id="PF03351">
    <property type="entry name" value="DOMON"/>
    <property type="match status" value="1"/>
</dbReference>
<feature type="signal peptide" evidence="1">
    <location>
        <begin position="1"/>
        <end position="22"/>
    </location>
</feature>
<keyword evidence="1" id="KW-0732">Signal</keyword>
<organism evidence="3 4">
    <name type="scientific">Sinanodonta woodiana</name>
    <name type="common">Chinese pond mussel</name>
    <name type="synonym">Anodonta woodiana</name>
    <dbReference type="NCBI Taxonomy" id="1069815"/>
    <lineage>
        <taxon>Eukaryota</taxon>
        <taxon>Metazoa</taxon>
        <taxon>Spiralia</taxon>
        <taxon>Lophotrochozoa</taxon>
        <taxon>Mollusca</taxon>
        <taxon>Bivalvia</taxon>
        <taxon>Autobranchia</taxon>
        <taxon>Heteroconchia</taxon>
        <taxon>Palaeoheterodonta</taxon>
        <taxon>Unionida</taxon>
        <taxon>Unionoidea</taxon>
        <taxon>Unionidae</taxon>
        <taxon>Unioninae</taxon>
        <taxon>Sinanodonta</taxon>
    </lineage>
</organism>
<dbReference type="PANTHER" id="PTHR46902">
    <property type="entry name" value="DOMON DOMAIN-CONTAINING PROTEIN FRRS1L"/>
    <property type="match status" value="1"/>
</dbReference>
<dbReference type="Proteomes" id="UP001634394">
    <property type="component" value="Unassembled WGS sequence"/>
</dbReference>
<evidence type="ECO:0000313" key="3">
    <source>
        <dbReference type="EMBL" id="KAL3831553.1"/>
    </source>
</evidence>